<dbReference type="Proteomes" id="UP000501690">
    <property type="component" value="Linkage Group LG1"/>
</dbReference>
<name>A0A4D6KVJ7_VIGUN</name>
<feature type="compositionally biased region" description="Polar residues" evidence="1">
    <location>
        <begin position="1"/>
        <end position="15"/>
    </location>
</feature>
<feature type="region of interest" description="Disordered" evidence="1">
    <location>
        <begin position="1"/>
        <end position="116"/>
    </location>
</feature>
<evidence type="ECO:0000256" key="1">
    <source>
        <dbReference type="SAM" id="MobiDB-lite"/>
    </source>
</evidence>
<feature type="compositionally biased region" description="Basic residues" evidence="1">
    <location>
        <begin position="73"/>
        <end position="85"/>
    </location>
</feature>
<sequence>MHQLDTAMSLSTTLVSSPGNPSSHGHHSSTQPPSAFHPRRQLPRVPPTTASIVARQQRPRENKSSSQGERNQRRTHMFTHLHRSLAGKMLSAMSRTTTRPREKQKNKLGTSEFWNP</sequence>
<dbReference type="AlphaFoldDB" id="A0A4D6KVJ7"/>
<proteinExistence type="predicted"/>
<evidence type="ECO:0000313" key="3">
    <source>
        <dbReference type="Proteomes" id="UP000501690"/>
    </source>
</evidence>
<keyword evidence="3" id="KW-1185">Reference proteome</keyword>
<dbReference type="EMBL" id="CP039345">
    <property type="protein sequence ID" value="QCD78491.1"/>
    <property type="molecule type" value="Genomic_DNA"/>
</dbReference>
<evidence type="ECO:0000313" key="2">
    <source>
        <dbReference type="EMBL" id="QCD78491.1"/>
    </source>
</evidence>
<feature type="compositionally biased region" description="Polar residues" evidence="1">
    <location>
        <begin position="107"/>
        <end position="116"/>
    </location>
</feature>
<reference evidence="2 3" key="1">
    <citation type="submission" date="2019-04" db="EMBL/GenBank/DDBJ databases">
        <title>An improved genome assembly and genetic linkage map for asparagus bean, Vigna unguiculata ssp. sesquipedialis.</title>
        <authorList>
            <person name="Xia Q."/>
            <person name="Zhang R."/>
            <person name="Dong Y."/>
        </authorList>
    </citation>
    <scope>NUCLEOTIDE SEQUENCE [LARGE SCALE GENOMIC DNA]</scope>
    <source>
        <tissue evidence="2">Leaf</tissue>
    </source>
</reference>
<protein>
    <submittedName>
        <fullName evidence="2">Uncharacterized protein</fullName>
    </submittedName>
</protein>
<organism evidence="2 3">
    <name type="scientific">Vigna unguiculata</name>
    <name type="common">Cowpea</name>
    <dbReference type="NCBI Taxonomy" id="3917"/>
    <lineage>
        <taxon>Eukaryota</taxon>
        <taxon>Viridiplantae</taxon>
        <taxon>Streptophyta</taxon>
        <taxon>Embryophyta</taxon>
        <taxon>Tracheophyta</taxon>
        <taxon>Spermatophyta</taxon>
        <taxon>Magnoliopsida</taxon>
        <taxon>eudicotyledons</taxon>
        <taxon>Gunneridae</taxon>
        <taxon>Pentapetalae</taxon>
        <taxon>rosids</taxon>
        <taxon>fabids</taxon>
        <taxon>Fabales</taxon>
        <taxon>Fabaceae</taxon>
        <taxon>Papilionoideae</taxon>
        <taxon>50 kb inversion clade</taxon>
        <taxon>NPAAA clade</taxon>
        <taxon>indigoferoid/millettioid clade</taxon>
        <taxon>Phaseoleae</taxon>
        <taxon>Vigna</taxon>
    </lineage>
</organism>
<accession>A0A4D6KVJ7</accession>
<gene>
    <name evidence="2" type="ORF">DEO72_LG1g2124</name>
</gene>